<protein>
    <submittedName>
        <fullName evidence="1">Uncharacterized protein</fullName>
    </submittedName>
</protein>
<dbReference type="AlphaFoldDB" id="A0A9D1MHZ0"/>
<accession>A0A9D1MHZ0</accession>
<organism evidence="1 2">
    <name type="scientific">Candidatus Stercoripulliclostridium merdigallinarum</name>
    <dbReference type="NCBI Taxonomy" id="2840951"/>
    <lineage>
        <taxon>Bacteria</taxon>
        <taxon>Bacillati</taxon>
        <taxon>Bacillota</taxon>
        <taxon>Clostridia</taxon>
        <taxon>Eubacteriales</taxon>
        <taxon>Candidatus Stercoripulliclostridium</taxon>
    </lineage>
</organism>
<reference evidence="1" key="2">
    <citation type="journal article" date="2021" name="PeerJ">
        <title>Extensive microbial diversity within the chicken gut microbiome revealed by metagenomics and culture.</title>
        <authorList>
            <person name="Gilroy R."/>
            <person name="Ravi A."/>
            <person name="Getino M."/>
            <person name="Pursley I."/>
            <person name="Horton D.L."/>
            <person name="Alikhan N.F."/>
            <person name="Baker D."/>
            <person name="Gharbi K."/>
            <person name="Hall N."/>
            <person name="Watson M."/>
            <person name="Adriaenssens E.M."/>
            <person name="Foster-Nyarko E."/>
            <person name="Jarju S."/>
            <person name="Secka A."/>
            <person name="Antonio M."/>
            <person name="Oren A."/>
            <person name="Chaudhuri R.R."/>
            <person name="La Ragione R."/>
            <person name="Hildebrand F."/>
            <person name="Pallen M.J."/>
        </authorList>
    </citation>
    <scope>NUCLEOTIDE SEQUENCE</scope>
    <source>
        <strain evidence="1">18911</strain>
    </source>
</reference>
<name>A0A9D1MHZ0_9FIRM</name>
<dbReference type="EMBL" id="DVNF01000163">
    <property type="protein sequence ID" value="HIU60853.1"/>
    <property type="molecule type" value="Genomic_DNA"/>
</dbReference>
<reference evidence="1" key="1">
    <citation type="submission" date="2020-10" db="EMBL/GenBank/DDBJ databases">
        <authorList>
            <person name="Gilroy R."/>
        </authorList>
    </citation>
    <scope>NUCLEOTIDE SEQUENCE</scope>
    <source>
        <strain evidence="1">18911</strain>
    </source>
</reference>
<gene>
    <name evidence="1" type="ORF">IAB05_05625</name>
</gene>
<sequence length="229" mass="25536">MNIFKKTQPKPQDWAFLSVKGEYRFYYALNGGVYERRSYDGAEWTEPVLLFVRHGISGVQAVGVRQKIYLLVAAGKKLYLYMPSGGAYVGYPYPVIDRFPNTSFKAARSDGEYLLFAAKNGEIFKFTSVNCIDWDRETVKAVGFSHLPEGAVSPMEGYKYILYSDAASSYIAITEGVERRVIAETQIGAAGLKCGMIAGKHVFYTANGSEPMFIEPESVAFAFESKEKL</sequence>
<comment type="caution">
    <text evidence="1">The sequence shown here is derived from an EMBL/GenBank/DDBJ whole genome shotgun (WGS) entry which is preliminary data.</text>
</comment>
<proteinExistence type="predicted"/>
<evidence type="ECO:0000313" key="1">
    <source>
        <dbReference type="EMBL" id="HIU60853.1"/>
    </source>
</evidence>
<evidence type="ECO:0000313" key="2">
    <source>
        <dbReference type="Proteomes" id="UP000824094"/>
    </source>
</evidence>
<dbReference type="Proteomes" id="UP000824094">
    <property type="component" value="Unassembled WGS sequence"/>
</dbReference>